<gene>
    <name evidence="2" type="ORF">H5S40_06510</name>
</gene>
<evidence type="ECO:0000313" key="2">
    <source>
        <dbReference type="EMBL" id="MBB1069802.1"/>
    </source>
</evidence>
<dbReference type="Pfam" id="PF11867">
    <property type="entry name" value="T1RH-like_C"/>
    <property type="match status" value="1"/>
</dbReference>
<proteinExistence type="predicted"/>
<accession>A0A7W3TRY9</accession>
<comment type="caution">
    <text evidence="2">The sequence shown here is derived from an EMBL/GenBank/DDBJ whole genome shotgun (WGS) entry which is preliminary data.</text>
</comment>
<evidence type="ECO:0000313" key="3">
    <source>
        <dbReference type="Proteomes" id="UP000518316"/>
    </source>
</evidence>
<protein>
    <submittedName>
        <fullName evidence="2">DUF3387 domain-containing protein</fullName>
    </submittedName>
</protein>
<keyword evidence="3" id="KW-1185">Reference proteome</keyword>
<evidence type="ECO:0000259" key="1">
    <source>
        <dbReference type="Pfam" id="PF11867"/>
    </source>
</evidence>
<organism evidence="2 3">
    <name type="scientific">Limosilactobacillus albertensis</name>
    <dbReference type="NCBI Taxonomy" id="2759752"/>
    <lineage>
        <taxon>Bacteria</taxon>
        <taxon>Bacillati</taxon>
        <taxon>Bacillota</taxon>
        <taxon>Bacilli</taxon>
        <taxon>Lactobacillales</taxon>
        <taxon>Lactobacillaceae</taxon>
        <taxon>Limosilactobacillus</taxon>
    </lineage>
</organism>
<sequence length="39" mass="4399">MRVAVKHLLRKYGYPPDIAPDAIKTVVKQAEQMASQESE</sequence>
<name>A0A7W3TRY9_9LACO</name>
<reference evidence="2 3" key="1">
    <citation type="submission" date="2020-07" db="EMBL/GenBank/DDBJ databases">
        <title>Description of Limosilactobacillus balticus sp. nov., Limosilactobacillus agrestis sp. nov., Limosilactobacillus albertensis sp. nov., Limosilactobacillus rudii sp. nov., Limosilactobacillus fastidiosus sp. nov., five novel Limosilactobacillus species isolated from the vertebrate gastrointestinal tract, and proposal of 6 subspecies of Limosilactobacillus reuteri adapted to the gastrointestinal tract of specific vertebrate hosts.</title>
        <authorList>
            <person name="Li F."/>
            <person name="Cheng C."/>
            <person name="Zheng J."/>
            <person name="Quevedo R.M."/>
            <person name="Li J."/>
            <person name="Roos S."/>
            <person name="Gaenzle M.G."/>
            <person name="Walter J."/>
        </authorList>
    </citation>
    <scope>NUCLEOTIDE SEQUENCE [LARGE SCALE GENOMIC DNA]</scope>
    <source>
        <strain evidence="2 3">RRLNB_1_1</strain>
    </source>
</reference>
<dbReference type="AlphaFoldDB" id="A0A7W3TRY9"/>
<dbReference type="EMBL" id="JACIVC010000060">
    <property type="protein sequence ID" value="MBB1069802.1"/>
    <property type="molecule type" value="Genomic_DNA"/>
</dbReference>
<feature type="domain" description="Type I restriction enzyme HindI endonuclease subunit-like C-terminal" evidence="1">
    <location>
        <begin position="1"/>
        <end position="35"/>
    </location>
</feature>
<dbReference type="Proteomes" id="UP000518316">
    <property type="component" value="Unassembled WGS sequence"/>
</dbReference>
<dbReference type="InterPro" id="IPR021810">
    <property type="entry name" value="T1RH-like_C"/>
</dbReference>